<protein>
    <submittedName>
        <fullName evidence="1">RagB/SusD family nutrient uptake outer membrane protein</fullName>
    </submittedName>
</protein>
<name>A0AC61RIW4_9BACT</name>
<gene>
    <name evidence="1" type="ORF">E5331_05665</name>
</gene>
<accession>A0AC61RIW4</accession>
<comment type="caution">
    <text evidence="1">The sequence shown here is derived from an EMBL/GenBank/DDBJ whole genome shotgun (WGS) entry which is preliminary data.</text>
</comment>
<evidence type="ECO:0000313" key="1">
    <source>
        <dbReference type="EMBL" id="TGY79616.1"/>
    </source>
</evidence>
<dbReference type="EMBL" id="SRYB01000006">
    <property type="protein sequence ID" value="TGY79616.1"/>
    <property type="molecule type" value="Genomic_DNA"/>
</dbReference>
<sequence length="578" mass="65768">MPMLSACNSDTDFLTEKPETIYTPENAYETVDQVKACVTNLYVHIRYWYDVDQFLKGLGSDVADTPNWRASGNGVCNFSNWSTSSNQSNKIFESMYQLVNYANQSLEGVNQPSLSWASEDERLECYGEMMFMRGYGYLRLGEMFGGVPLVTKFYQELKLDFERSSRSETYNQAISDLKEAAENLPDYPSEAGRVGKGAAYHFLSEAYLALAIENDNNASDLDMAISYADKVMALHPVMTECFGSRAIPGGGKAVNGVEAYREDGNVFFDLFQRGNQDYQDGNTEALWVFQHNYNIYHEYGGNKSESPRNWSPVLRDAFWKDEYKENGENCPWNGADTELYPGGNICAYVGGRGISANAPTNYVINEVWHGDFSDDMRNAPCNIHRDFVVIDKNHSMYGQVVTKDMLDPTRIDRYYPVWEKWASWDDYNYDDLSEGWQRSAYFIDQYACRSAETVLLRAEAKLRKGDKGGAADDVNILRNRAQCSYKAQASDMTMQFILDERVRELFFEEQRWPTLLRIGKEGIESINKHAMYIADQSEAWPGCFTSTLPGISKWTLFPIPQTIIDTNTGAVIEQNPGW</sequence>
<evidence type="ECO:0000313" key="2">
    <source>
        <dbReference type="Proteomes" id="UP000306319"/>
    </source>
</evidence>
<organism evidence="1 2">
    <name type="scientific">Lepagella muris</name>
    <dbReference type="NCBI Taxonomy" id="3032870"/>
    <lineage>
        <taxon>Bacteria</taxon>
        <taxon>Pseudomonadati</taxon>
        <taxon>Bacteroidota</taxon>
        <taxon>Bacteroidia</taxon>
        <taxon>Bacteroidales</taxon>
        <taxon>Muribaculaceae</taxon>
        <taxon>Lepagella</taxon>
    </lineage>
</organism>
<reference evidence="1" key="1">
    <citation type="submission" date="2019-04" db="EMBL/GenBank/DDBJ databases">
        <title>Microbes associate with the intestines of laboratory mice.</title>
        <authorList>
            <person name="Navarre W."/>
            <person name="Wong E."/>
            <person name="Huang K."/>
            <person name="Tropini C."/>
            <person name="Ng K."/>
            <person name="Yu B."/>
        </authorList>
    </citation>
    <scope>NUCLEOTIDE SEQUENCE</scope>
    <source>
        <strain evidence="1">NM04_E33</strain>
    </source>
</reference>
<proteinExistence type="predicted"/>
<dbReference type="Proteomes" id="UP000306319">
    <property type="component" value="Unassembled WGS sequence"/>
</dbReference>
<keyword evidence="2" id="KW-1185">Reference proteome</keyword>